<dbReference type="EMBL" id="JAROCA020000002">
    <property type="protein sequence ID" value="MDY0406608.1"/>
    <property type="molecule type" value="Genomic_DNA"/>
</dbReference>
<sequence>MKSRIVISCKNCFHAVKNNRGYTINSKGMLRISFVVGTAYTINDFHELFINNYTCPFCREQLIMTPNIMEFANDFIDKKYHINFHEKCINIINKNTEMKIDKNDSLESIVKEDYFPTIDELKFILNVAEDIDSSKWEFCMESEYVNKPFFYKEQINKKNIEK</sequence>
<comment type="caution">
    <text evidence="1">The sequence shown here is derived from an EMBL/GenBank/DDBJ whole genome shotgun (WGS) entry which is preliminary data.</text>
</comment>
<name>A0ABU5CJU0_9BACI</name>
<protein>
    <recommendedName>
        <fullName evidence="3">CpXC domain-containing protein</fullName>
    </recommendedName>
</protein>
<dbReference type="RefSeq" id="WP_306068258.1">
    <property type="nucleotide sequence ID" value="NZ_JAROCA020000002.1"/>
</dbReference>
<keyword evidence="2" id="KW-1185">Reference proteome</keyword>
<evidence type="ECO:0000313" key="2">
    <source>
        <dbReference type="Proteomes" id="UP001228376"/>
    </source>
</evidence>
<proteinExistence type="predicted"/>
<dbReference type="Proteomes" id="UP001228376">
    <property type="component" value="Unassembled WGS sequence"/>
</dbReference>
<accession>A0ABU5CJU0</accession>
<reference evidence="1 2" key="1">
    <citation type="submission" date="2023-10" db="EMBL/GenBank/DDBJ databases">
        <title>179-bfca-hs.</title>
        <authorList>
            <person name="Miliotis G."/>
            <person name="Sengupta P."/>
            <person name="Hameed A."/>
            <person name="Chuvochina M."/>
            <person name="Mcdonagh F."/>
            <person name="Simpson A.C."/>
            <person name="Singh N.K."/>
            <person name="Rekha P.D."/>
            <person name="Raman K."/>
            <person name="Hugenholtz P."/>
            <person name="Venkateswaran K."/>
        </authorList>
    </citation>
    <scope>NUCLEOTIDE SEQUENCE [LARGE SCALE GENOMIC DNA]</scope>
    <source>
        <strain evidence="1 2">179-BFC-A-HS</strain>
    </source>
</reference>
<gene>
    <name evidence="1" type="ORF">P5G51_015665</name>
</gene>
<evidence type="ECO:0008006" key="3">
    <source>
        <dbReference type="Google" id="ProtNLM"/>
    </source>
</evidence>
<evidence type="ECO:0000313" key="1">
    <source>
        <dbReference type="EMBL" id="MDY0406608.1"/>
    </source>
</evidence>
<organism evidence="1 2">
    <name type="scientific">Tigheibacillus jepli</name>
    <dbReference type="NCBI Taxonomy" id="3035914"/>
    <lineage>
        <taxon>Bacteria</taxon>
        <taxon>Bacillati</taxon>
        <taxon>Bacillota</taxon>
        <taxon>Bacilli</taxon>
        <taxon>Bacillales</taxon>
        <taxon>Bacillaceae</taxon>
        <taxon>Tigheibacillus</taxon>
    </lineage>
</organism>